<dbReference type="Gene3D" id="1.20.1260.10">
    <property type="match status" value="1"/>
</dbReference>
<evidence type="ECO:0000313" key="4">
    <source>
        <dbReference type="Proteomes" id="UP000183947"/>
    </source>
</evidence>
<keyword evidence="4" id="KW-1185">Reference proteome</keyword>
<evidence type="ECO:0000313" key="3">
    <source>
        <dbReference type="EMBL" id="SHL36527.1"/>
    </source>
</evidence>
<protein>
    <recommendedName>
        <fullName evidence="2">DUF305 domain-containing protein</fullName>
    </recommendedName>
</protein>
<dbReference type="AlphaFoldDB" id="A0A1M7A1C3"/>
<reference evidence="4" key="1">
    <citation type="submission" date="2016-11" db="EMBL/GenBank/DDBJ databases">
        <authorList>
            <person name="Varghese N."/>
            <person name="Submissions S."/>
        </authorList>
    </citation>
    <scope>NUCLEOTIDE SEQUENCE [LARGE SCALE GENOMIC DNA]</scope>
    <source>
        <strain evidence="4">DSM 18569</strain>
    </source>
</reference>
<accession>A0A1M7A1C3</accession>
<feature type="transmembrane region" description="Helical" evidence="1">
    <location>
        <begin position="56"/>
        <end position="78"/>
    </location>
</feature>
<feature type="transmembrane region" description="Helical" evidence="1">
    <location>
        <begin position="85"/>
        <end position="108"/>
    </location>
</feature>
<keyword evidence="1" id="KW-0472">Membrane</keyword>
<feature type="transmembrane region" description="Helical" evidence="1">
    <location>
        <begin position="21"/>
        <end position="44"/>
    </location>
</feature>
<dbReference type="Proteomes" id="UP000183947">
    <property type="component" value="Unassembled WGS sequence"/>
</dbReference>
<sequence>MLRRSRFLSPIFLSMEHSKPYSRFFLMLAVSLVAMYAVMYLNVYEWDHVYFSLTRLYMAVLMLVPMTFIMMGFMWSMYPDKRRNLFIMAGSLVVFVVVTIMVRSQIFVDDQLWMKGMIPHHSIAILVSKQATIKDPEVRTLADSIISAQQREISQMKRILHRLQQQ</sequence>
<feature type="domain" description="DUF305" evidence="2">
    <location>
        <begin position="110"/>
        <end position="160"/>
    </location>
</feature>
<proteinExistence type="predicted"/>
<name>A0A1M7A1C3_9BACT</name>
<evidence type="ECO:0000256" key="1">
    <source>
        <dbReference type="SAM" id="Phobius"/>
    </source>
</evidence>
<keyword evidence="1" id="KW-1133">Transmembrane helix</keyword>
<evidence type="ECO:0000259" key="2">
    <source>
        <dbReference type="Pfam" id="PF03713"/>
    </source>
</evidence>
<organism evidence="3 4">
    <name type="scientific">Hymenobacter psychrotolerans DSM 18569</name>
    <dbReference type="NCBI Taxonomy" id="1121959"/>
    <lineage>
        <taxon>Bacteria</taxon>
        <taxon>Pseudomonadati</taxon>
        <taxon>Bacteroidota</taxon>
        <taxon>Cytophagia</taxon>
        <taxon>Cytophagales</taxon>
        <taxon>Hymenobacteraceae</taxon>
        <taxon>Hymenobacter</taxon>
    </lineage>
</organism>
<dbReference type="InterPro" id="IPR012347">
    <property type="entry name" value="Ferritin-like"/>
</dbReference>
<dbReference type="Pfam" id="PF03713">
    <property type="entry name" value="DUF305"/>
    <property type="match status" value="1"/>
</dbReference>
<dbReference type="EMBL" id="FRAS01000013">
    <property type="protein sequence ID" value="SHL36527.1"/>
    <property type="molecule type" value="Genomic_DNA"/>
</dbReference>
<gene>
    <name evidence="3" type="ORF">SAMN02746009_02633</name>
</gene>
<keyword evidence="1" id="KW-0812">Transmembrane</keyword>
<dbReference type="STRING" id="1121959.SAMN02746009_02633"/>
<dbReference type="InterPro" id="IPR005183">
    <property type="entry name" value="DUF305_CopM-like"/>
</dbReference>